<dbReference type="PIRSF" id="PIRSF000485">
    <property type="entry name" value="Amd_phspho_trans"/>
    <property type="match status" value="1"/>
</dbReference>
<dbReference type="UniPathway" id="UPA00074">
    <property type="reaction ID" value="UER00124"/>
</dbReference>
<keyword evidence="14" id="KW-1185">Reference proteome</keyword>
<keyword evidence="7 11" id="KW-0408">Iron</keyword>
<dbReference type="HOGENOM" id="CLU_022389_3_1_0"/>
<dbReference type="SUPFAM" id="SSF56235">
    <property type="entry name" value="N-terminal nucleophile aminohydrolases (Ntn hydrolases)"/>
    <property type="match status" value="1"/>
</dbReference>
<dbReference type="PANTHER" id="PTHR11907">
    <property type="entry name" value="AMIDOPHOSPHORIBOSYLTRANSFERASE"/>
    <property type="match status" value="1"/>
</dbReference>
<dbReference type="GO" id="GO:0000287">
    <property type="term" value="F:magnesium ion binding"/>
    <property type="evidence" value="ECO:0007669"/>
    <property type="project" value="UniProtKB-UniRule"/>
</dbReference>
<keyword evidence="7 10" id="KW-0479">Metal-binding</keyword>
<feature type="binding site" evidence="7 11">
    <location>
        <position position="444"/>
    </location>
    <ligand>
        <name>[4Fe-4S] cluster</name>
        <dbReference type="ChEBI" id="CHEBI:49883"/>
    </ligand>
</feature>
<evidence type="ECO:0000313" key="14">
    <source>
        <dbReference type="Proteomes" id="UP000005868"/>
    </source>
</evidence>
<dbReference type="EMBL" id="CP003096">
    <property type="protein sequence ID" value="AER66880.1"/>
    <property type="molecule type" value="Genomic_DNA"/>
</dbReference>
<dbReference type="STRING" id="580340.Tlie_1148"/>
<dbReference type="CDD" id="cd06223">
    <property type="entry name" value="PRTases_typeI"/>
    <property type="match status" value="1"/>
</dbReference>
<dbReference type="AlphaFoldDB" id="G7V597"/>
<dbReference type="InterPro" id="IPR029057">
    <property type="entry name" value="PRTase-like"/>
</dbReference>
<reference evidence="14" key="1">
    <citation type="submission" date="2011-10" db="EMBL/GenBank/DDBJ databases">
        <title>The complete genome of chromosome of Thermovirga lienii DSM 17291.</title>
        <authorList>
            <consortium name="US DOE Joint Genome Institute (JGI-PGF)"/>
            <person name="Lucas S."/>
            <person name="Copeland A."/>
            <person name="Lapidus A."/>
            <person name="Glavina del Rio T."/>
            <person name="Dalin E."/>
            <person name="Tice H."/>
            <person name="Bruce D."/>
            <person name="Goodwin L."/>
            <person name="Pitluck S."/>
            <person name="Peters L."/>
            <person name="Mikhailova N."/>
            <person name="Saunders E."/>
            <person name="Kyrpides N."/>
            <person name="Mavromatis K."/>
            <person name="Ivanova N."/>
            <person name="Last F.I."/>
            <person name="Brettin T."/>
            <person name="Detter J.C."/>
            <person name="Han C."/>
            <person name="Larimer F."/>
            <person name="Land M."/>
            <person name="Hauser L."/>
            <person name="Markowitz V."/>
            <person name="Cheng J.-F."/>
            <person name="Hugenholtz P."/>
            <person name="Woyke T."/>
            <person name="Wu D."/>
            <person name="Spring S."/>
            <person name="Schroeder M."/>
            <person name="Brambilla E.-M."/>
            <person name="Klenk H.-P."/>
            <person name="Eisen J.A."/>
        </authorList>
    </citation>
    <scope>NUCLEOTIDE SEQUENCE [LARGE SCALE GENOMIC DNA]</scope>
    <source>
        <strain evidence="14">ATCC BAA-1197 / DSM 17291 / Cas60314</strain>
    </source>
</reference>
<feature type="domain" description="Glutamine amidotransferase type-2" evidence="12">
    <location>
        <begin position="2"/>
        <end position="226"/>
    </location>
</feature>
<comment type="cofactor">
    <cofactor evidence="7 11">
        <name>[4Fe-4S] cluster</name>
        <dbReference type="ChEBI" id="CHEBI:49883"/>
    </cofactor>
    <text evidence="7 11">Binds 1 [4Fe-4S] cluster per subunit.</text>
</comment>
<keyword evidence="5 7" id="KW-0658">Purine biosynthesis</keyword>
<dbReference type="eggNOG" id="COG0034">
    <property type="taxonomic scope" value="Bacteria"/>
</dbReference>
<evidence type="ECO:0000256" key="2">
    <source>
        <dbReference type="ARBA" id="ARBA00010138"/>
    </source>
</evidence>
<evidence type="ECO:0000256" key="8">
    <source>
        <dbReference type="PIRNR" id="PIRNR000485"/>
    </source>
</evidence>
<dbReference type="OrthoDB" id="9801213at2"/>
<feature type="binding site" evidence="7 11">
    <location>
        <position position="441"/>
    </location>
    <ligand>
        <name>[4Fe-4S] cluster</name>
        <dbReference type="ChEBI" id="CHEBI:49883"/>
    </ligand>
</feature>
<organism evidence="13 14">
    <name type="scientific">Thermovirga lienii (strain ATCC BAA-1197 / DSM 17291 / Cas60314)</name>
    <dbReference type="NCBI Taxonomy" id="580340"/>
    <lineage>
        <taxon>Bacteria</taxon>
        <taxon>Thermotogati</taxon>
        <taxon>Synergistota</taxon>
        <taxon>Synergistia</taxon>
        <taxon>Synergistales</taxon>
        <taxon>Thermovirgaceae</taxon>
        <taxon>Thermovirga</taxon>
    </lineage>
</organism>
<dbReference type="GO" id="GO:0006189">
    <property type="term" value="P:'de novo' IMP biosynthetic process"/>
    <property type="evidence" value="ECO:0007669"/>
    <property type="project" value="UniProtKB-UniRule"/>
</dbReference>
<feature type="active site" description="Nucleophile" evidence="7 9">
    <location>
        <position position="2"/>
    </location>
</feature>
<dbReference type="InterPro" id="IPR005854">
    <property type="entry name" value="PurF"/>
</dbReference>
<dbReference type="EC" id="2.4.2.14" evidence="7"/>
<feature type="binding site" evidence="7 11">
    <location>
        <position position="390"/>
    </location>
    <ligand>
        <name>[4Fe-4S] cluster</name>
        <dbReference type="ChEBI" id="CHEBI:49883"/>
    </ligand>
</feature>
<protein>
    <recommendedName>
        <fullName evidence="7">Amidophosphoribosyltransferase</fullName>
        <shortName evidence="7">ATase</shortName>
        <ecNumber evidence="7">2.4.2.14</ecNumber>
    </recommendedName>
    <alternativeName>
        <fullName evidence="7">Glutamine phosphoribosylpyrophosphate amidotransferase</fullName>
        <shortName evidence="7">GPATase</shortName>
    </alternativeName>
</protein>
<dbReference type="MEROPS" id="C44.001"/>
<comment type="catalytic activity">
    <reaction evidence="7 8">
        <text>5-phospho-beta-D-ribosylamine + L-glutamate + diphosphate = 5-phospho-alpha-D-ribose 1-diphosphate + L-glutamine + H2O</text>
        <dbReference type="Rhea" id="RHEA:14905"/>
        <dbReference type="ChEBI" id="CHEBI:15377"/>
        <dbReference type="ChEBI" id="CHEBI:29985"/>
        <dbReference type="ChEBI" id="CHEBI:33019"/>
        <dbReference type="ChEBI" id="CHEBI:58017"/>
        <dbReference type="ChEBI" id="CHEBI:58359"/>
        <dbReference type="ChEBI" id="CHEBI:58681"/>
        <dbReference type="EC" id="2.4.2.14"/>
    </reaction>
</comment>
<accession>G7V597</accession>
<evidence type="ECO:0000256" key="1">
    <source>
        <dbReference type="ARBA" id="ARBA00005209"/>
    </source>
</evidence>
<feature type="binding site" evidence="7 10">
    <location>
        <position position="353"/>
    </location>
    <ligand>
        <name>Mg(2+)</name>
        <dbReference type="ChEBI" id="CHEBI:18420"/>
    </ligand>
</feature>
<dbReference type="Pfam" id="PF13537">
    <property type="entry name" value="GATase_7"/>
    <property type="match status" value="1"/>
</dbReference>
<keyword evidence="3 7" id="KW-0328">Glycosyltransferase</keyword>
<evidence type="ECO:0000256" key="10">
    <source>
        <dbReference type="PIRSR" id="PIRSR000485-2"/>
    </source>
</evidence>
<evidence type="ECO:0000256" key="3">
    <source>
        <dbReference type="ARBA" id="ARBA00022676"/>
    </source>
</evidence>
<evidence type="ECO:0000256" key="11">
    <source>
        <dbReference type="PIRSR" id="PIRSR000485-3"/>
    </source>
</evidence>
<reference evidence="13 14" key="2">
    <citation type="journal article" date="2012" name="Stand. Genomic Sci.">
        <title>Genome sequence of the moderately thermophilic, amino-acid-degrading and sulfur-reducing bacterium Thermovirga lienii type strain (Cas60314(T)).</title>
        <authorList>
            <person name="Goker M."/>
            <person name="Saunders E."/>
            <person name="Lapidus A."/>
            <person name="Nolan M."/>
            <person name="Lucas S."/>
            <person name="Hammon N."/>
            <person name="Deshpande S."/>
            <person name="Cheng J.F."/>
            <person name="Han C."/>
            <person name="Tapia R."/>
            <person name="Goodwin L.A."/>
            <person name="Pitluck S."/>
            <person name="Liolios K."/>
            <person name="Mavromatis K."/>
            <person name="Pagani I."/>
            <person name="Ivanova N."/>
            <person name="Mikhailova N."/>
            <person name="Pati A."/>
            <person name="Chen A."/>
            <person name="Palaniappan K."/>
            <person name="Land M."/>
            <person name="Chang Y.J."/>
            <person name="Jeffries C.D."/>
            <person name="Brambilla E.M."/>
            <person name="Rohde M."/>
            <person name="Spring S."/>
            <person name="Detter J.C."/>
            <person name="Woyke T."/>
            <person name="Bristow J."/>
            <person name="Eisen J.A."/>
            <person name="Markowitz V."/>
            <person name="Hugenholtz P."/>
            <person name="Kyrpides N.C."/>
            <person name="Klenk H.P."/>
        </authorList>
    </citation>
    <scope>NUCLEOTIDE SEQUENCE [LARGE SCALE GENOMIC DNA]</scope>
    <source>
        <strain evidence="14">ATCC BAA-1197 / DSM 17291 / Cas60314</strain>
    </source>
</reference>
<keyword evidence="7 11" id="KW-0411">Iron-sulfur</keyword>
<dbReference type="Pfam" id="PF00156">
    <property type="entry name" value="Pribosyltran"/>
    <property type="match status" value="1"/>
</dbReference>
<feature type="binding site" evidence="7 10">
    <location>
        <position position="291"/>
    </location>
    <ligand>
        <name>Mg(2+)</name>
        <dbReference type="ChEBI" id="CHEBI:18420"/>
    </ligand>
</feature>
<evidence type="ECO:0000256" key="5">
    <source>
        <dbReference type="ARBA" id="ARBA00022755"/>
    </source>
</evidence>
<evidence type="ECO:0000256" key="6">
    <source>
        <dbReference type="ARBA" id="ARBA00022962"/>
    </source>
</evidence>
<dbReference type="HAMAP" id="MF_01931">
    <property type="entry name" value="PurF"/>
    <property type="match status" value="1"/>
</dbReference>
<dbReference type="NCBIfam" id="TIGR01134">
    <property type="entry name" value="purF"/>
    <property type="match status" value="1"/>
</dbReference>
<dbReference type="Gene3D" id="3.60.20.10">
    <property type="entry name" value="Glutamine Phosphoribosylpyrophosphate, subunit 1, domain 1"/>
    <property type="match status" value="1"/>
</dbReference>
<comment type="similarity">
    <text evidence="2 7 8">In the C-terminal section; belongs to the purine/pyrimidine phosphoribosyltransferase family.</text>
</comment>
<comment type="pathway">
    <text evidence="1 7 8">Purine metabolism; IMP biosynthesis via de novo pathway; N(1)-(5-phospho-D-ribosyl)glycinamide from 5-phospho-alpha-D-ribose 1-diphosphate: step 1/2.</text>
</comment>
<dbReference type="Gene3D" id="3.40.50.2020">
    <property type="match status" value="1"/>
</dbReference>
<dbReference type="GO" id="GO:0051539">
    <property type="term" value="F:4 iron, 4 sulfur cluster binding"/>
    <property type="evidence" value="ECO:0007669"/>
    <property type="project" value="UniProtKB-KW"/>
</dbReference>
<feature type="binding site" evidence="7 10">
    <location>
        <position position="354"/>
    </location>
    <ligand>
        <name>Mg(2+)</name>
        <dbReference type="ChEBI" id="CHEBI:18420"/>
    </ligand>
</feature>
<dbReference type="InterPro" id="IPR017932">
    <property type="entry name" value="GATase_2_dom"/>
</dbReference>
<evidence type="ECO:0000313" key="13">
    <source>
        <dbReference type="EMBL" id="AER66880.1"/>
    </source>
</evidence>
<comment type="function">
    <text evidence="7">Catalyzes the formation of phosphoribosylamine from phosphoribosylpyrophosphate (PRPP) and glutamine.</text>
</comment>
<keyword evidence="7" id="KW-0004">4Fe-4S</keyword>
<dbReference type="InterPro" id="IPR000836">
    <property type="entry name" value="PRTase_dom"/>
</dbReference>
<evidence type="ECO:0000256" key="4">
    <source>
        <dbReference type="ARBA" id="ARBA00022679"/>
    </source>
</evidence>
<dbReference type="SUPFAM" id="SSF53271">
    <property type="entry name" value="PRTase-like"/>
    <property type="match status" value="1"/>
</dbReference>
<dbReference type="InterPro" id="IPR035584">
    <property type="entry name" value="PurF_N"/>
</dbReference>
<proteinExistence type="inferred from homology"/>
<name>G7V597_THELD</name>
<evidence type="ECO:0000256" key="7">
    <source>
        <dbReference type="HAMAP-Rule" id="MF_01931"/>
    </source>
</evidence>
<feature type="binding site" evidence="7 11">
    <location>
        <position position="243"/>
    </location>
    <ligand>
        <name>[4Fe-4S] cluster</name>
        <dbReference type="ChEBI" id="CHEBI:49883"/>
    </ligand>
</feature>
<keyword evidence="7 10" id="KW-0460">Magnesium</keyword>
<dbReference type="CDD" id="cd00715">
    <property type="entry name" value="GPATase_N"/>
    <property type="match status" value="1"/>
</dbReference>
<gene>
    <name evidence="7" type="primary">purF</name>
    <name evidence="13" type="ordered locus">Tlie_1148</name>
</gene>
<dbReference type="GO" id="GO:0004044">
    <property type="term" value="F:amidophosphoribosyltransferase activity"/>
    <property type="evidence" value="ECO:0007669"/>
    <property type="project" value="UniProtKB-UniRule"/>
</dbReference>
<dbReference type="GO" id="GO:0009113">
    <property type="term" value="P:purine nucleobase biosynthetic process"/>
    <property type="evidence" value="ECO:0007669"/>
    <property type="project" value="UniProtKB-UniRule"/>
</dbReference>
<comment type="cofactor">
    <cofactor evidence="7 10">
        <name>Mg(2+)</name>
        <dbReference type="ChEBI" id="CHEBI:18420"/>
    </cofactor>
    <text evidence="7 10">Binds 1 Mg(2+) ion per subunit.</text>
</comment>
<dbReference type="Proteomes" id="UP000005868">
    <property type="component" value="Chromosome"/>
</dbReference>
<dbReference type="InterPro" id="IPR029055">
    <property type="entry name" value="Ntn_hydrolases_N"/>
</dbReference>
<keyword evidence="6 7" id="KW-0315">Glutamine amidotransferase</keyword>
<dbReference type="KEGG" id="tli:Tlie_1148"/>
<evidence type="ECO:0000256" key="9">
    <source>
        <dbReference type="PIRSR" id="PIRSR000485-1"/>
    </source>
</evidence>
<sequence length="460" mass="50146">MCGVFGAFSKNGQSVLEDVYLGLYALQHRGQESSGMAWIAKNSAGCELRVTKGMGLVHLALDQKELSSSHSNCAIGHTRYSTAGGSFLSNAQPITANYSRGSVAIAHNGNITNATGIRRYLENRGAIFQSTSDTETILHLMAHQSHKPPLDALISALKTLKGAYSLAVIINNRLVAARDPWGFRPLVLGRRGETTYIASESCALDIVGATLVRDIKPGEVVVIDEDGEKSLLIPKETERKFTCAFEYVYFARPDSFLDGKSVYDVRKKLGQKLAQSAPCPEADMVTGMPDSGTISAMGYAEESGLRYEKAIVRNRYVGRTFIEPTQRVRELGVRIKLNPIGEIMKDKKIVIVDDSIVRGTTVQRVIAMVRESGAKEVHIRIASPPVKFPCYYGIDTPTSEELAAARMNIEELCKEIGADSLSYISVSEMLDAIGLPHHNVCTACFSGDYLNGGKDDELDL</sequence>
<dbReference type="PROSITE" id="PS51278">
    <property type="entry name" value="GATASE_TYPE_2"/>
    <property type="match status" value="1"/>
</dbReference>
<keyword evidence="4 7" id="KW-0808">Transferase</keyword>
<evidence type="ECO:0000259" key="12">
    <source>
        <dbReference type="PROSITE" id="PS51278"/>
    </source>
</evidence>